<evidence type="ECO:0008006" key="2">
    <source>
        <dbReference type="Google" id="ProtNLM"/>
    </source>
</evidence>
<dbReference type="AlphaFoldDB" id="A0A0F9GR32"/>
<accession>A0A0F9GR32</accession>
<dbReference type="InterPro" id="IPR007169">
    <property type="entry name" value="RemA-like"/>
</dbReference>
<dbReference type="EMBL" id="LAZR01017238">
    <property type="protein sequence ID" value="KKM01264.1"/>
    <property type="molecule type" value="Genomic_DNA"/>
</dbReference>
<gene>
    <name evidence="1" type="ORF">LCGC14_1796110</name>
</gene>
<dbReference type="PANTHER" id="PTHR38449">
    <property type="entry name" value="REGULATORY PROTEIN TM_1690-RELATED"/>
    <property type="match status" value="1"/>
</dbReference>
<name>A0A0F9GR32_9ZZZZ</name>
<reference evidence="1" key="1">
    <citation type="journal article" date="2015" name="Nature">
        <title>Complex archaea that bridge the gap between prokaryotes and eukaryotes.</title>
        <authorList>
            <person name="Spang A."/>
            <person name="Saw J.H."/>
            <person name="Jorgensen S.L."/>
            <person name="Zaremba-Niedzwiedzka K."/>
            <person name="Martijn J."/>
            <person name="Lind A.E."/>
            <person name="van Eijk R."/>
            <person name="Schleper C."/>
            <person name="Guy L."/>
            <person name="Ettema T.J."/>
        </authorList>
    </citation>
    <scope>NUCLEOTIDE SEQUENCE</scope>
</reference>
<protein>
    <recommendedName>
        <fullName evidence="2">DUF370 domain-containing protein</fullName>
    </recommendedName>
</protein>
<proteinExistence type="predicted"/>
<organism evidence="1">
    <name type="scientific">marine sediment metagenome</name>
    <dbReference type="NCBI Taxonomy" id="412755"/>
    <lineage>
        <taxon>unclassified sequences</taxon>
        <taxon>metagenomes</taxon>
        <taxon>ecological metagenomes</taxon>
    </lineage>
</organism>
<comment type="caution">
    <text evidence="1">The sequence shown here is derived from an EMBL/GenBank/DDBJ whole genome shotgun (WGS) entry which is preliminary data.</text>
</comment>
<dbReference type="Pfam" id="PF04025">
    <property type="entry name" value="RemA-like"/>
    <property type="match status" value="1"/>
</dbReference>
<dbReference type="PANTHER" id="PTHR38449:SF1">
    <property type="entry name" value="REGULATORY PROTEIN SSL2874-RELATED"/>
    <property type="match status" value="1"/>
</dbReference>
<sequence length="101" mass="11158">MDTVNIGYNNSVVLLRIVAVINAEGNAARKLRTGAYSKFKLVEATKGKKTRSMIVMDSGHLVLSILTCETLNERIYKADMLIKVVKPEKATVNINGINHEI</sequence>
<evidence type="ECO:0000313" key="1">
    <source>
        <dbReference type="EMBL" id="KKM01264.1"/>
    </source>
</evidence>